<keyword evidence="1" id="KW-1133">Transmembrane helix</keyword>
<name>A0A0F9NF91_9ZZZZ</name>
<sequence>SIPPPVTGAPPPIDPIPIIQSALINAAVYGIGTLAVVGVVIFLRSL</sequence>
<organism evidence="2">
    <name type="scientific">marine sediment metagenome</name>
    <dbReference type="NCBI Taxonomy" id="412755"/>
    <lineage>
        <taxon>unclassified sequences</taxon>
        <taxon>metagenomes</taxon>
        <taxon>ecological metagenomes</taxon>
    </lineage>
</organism>
<dbReference type="AlphaFoldDB" id="A0A0F9NF91"/>
<dbReference type="EMBL" id="LAZR01004223">
    <property type="protein sequence ID" value="KKN10652.1"/>
    <property type="molecule type" value="Genomic_DNA"/>
</dbReference>
<accession>A0A0F9NF91</accession>
<reference evidence="2" key="1">
    <citation type="journal article" date="2015" name="Nature">
        <title>Complex archaea that bridge the gap between prokaryotes and eukaryotes.</title>
        <authorList>
            <person name="Spang A."/>
            <person name="Saw J.H."/>
            <person name="Jorgensen S.L."/>
            <person name="Zaremba-Niedzwiedzka K."/>
            <person name="Martijn J."/>
            <person name="Lind A.E."/>
            <person name="van Eijk R."/>
            <person name="Schleper C."/>
            <person name="Guy L."/>
            <person name="Ettema T.J."/>
        </authorList>
    </citation>
    <scope>NUCLEOTIDE SEQUENCE</scope>
</reference>
<proteinExistence type="predicted"/>
<evidence type="ECO:0000256" key="1">
    <source>
        <dbReference type="SAM" id="Phobius"/>
    </source>
</evidence>
<protein>
    <submittedName>
        <fullName evidence="2">Uncharacterized protein</fullName>
    </submittedName>
</protein>
<keyword evidence="1" id="KW-0472">Membrane</keyword>
<feature type="transmembrane region" description="Helical" evidence="1">
    <location>
        <begin position="22"/>
        <end position="43"/>
    </location>
</feature>
<gene>
    <name evidence="2" type="ORF">LCGC14_1034370</name>
</gene>
<evidence type="ECO:0000313" key="2">
    <source>
        <dbReference type="EMBL" id="KKN10652.1"/>
    </source>
</evidence>
<comment type="caution">
    <text evidence="2">The sequence shown here is derived from an EMBL/GenBank/DDBJ whole genome shotgun (WGS) entry which is preliminary data.</text>
</comment>
<feature type="non-terminal residue" evidence="2">
    <location>
        <position position="1"/>
    </location>
</feature>
<keyword evidence="1" id="KW-0812">Transmembrane</keyword>